<protein>
    <recommendedName>
        <fullName evidence="3">Translation initiation factor IF-3</fullName>
    </recommendedName>
</protein>
<proteinExistence type="predicted"/>
<keyword evidence="2" id="KW-1185">Reference proteome</keyword>
<dbReference type="Gene3D" id="3.30.110.10">
    <property type="entry name" value="Translation initiation factor 3 (IF-3), C-terminal domain"/>
    <property type="match status" value="1"/>
</dbReference>
<sequence>MILKNIESKKIHESNIVKDDINNDKLKYTLPYNNLLEENKYINKVKVEKCRNIIKILQINWNIDEHDLNHRLKTAILSLKKGYNIDIIINSKKSDKRFELSKREKMLKNLHEKMLINGDERKPAIGTINGLYRLYFKPKNCF</sequence>
<dbReference type="OrthoDB" id="5409479at2759"/>
<dbReference type="SUPFAM" id="SSF55200">
    <property type="entry name" value="Translation initiation factor IF3, C-terminal domain"/>
    <property type="match status" value="1"/>
</dbReference>
<evidence type="ECO:0000313" key="2">
    <source>
        <dbReference type="Proteomes" id="UP000054454"/>
    </source>
</evidence>
<evidence type="ECO:0008006" key="3">
    <source>
        <dbReference type="Google" id="ProtNLM"/>
    </source>
</evidence>
<dbReference type="InterPro" id="IPR036788">
    <property type="entry name" value="T_IF-3_C_sf"/>
</dbReference>
<accession>A0A0W4ZKR0</accession>
<name>A0A0W4ZKR0_PNEC8</name>
<dbReference type="GO" id="GO:0006413">
    <property type="term" value="P:translational initiation"/>
    <property type="evidence" value="ECO:0007669"/>
    <property type="project" value="InterPro"/>
</dbReference>
<organism evidence="1 2">
    <name type="scientific">Pneumocystis carinii (strain B80)</name>
    <name type="common">Rat pneumocystis pneumonia agent</name>
    <name type="synonym">Pneumocystis carinii f. sp. carinii</name>
    <dbReference type="NCBI Taxonomy" id="1408658"/>
    <lineage>
        <taxon>Eukaryota</taxon>
        <taxon>Fungi</taxon>
        <taxon>Dikarya</taxon>
        <taxon>Ascomycota</taxon>
        <taxon>Taphrinomycotina</taxon>
        <taxon>Pneumocystomycetes</taxon>
        <taxon>Pneumocystaceae</taxon>
        <taxon>Pneumocystis</taxon>
    </lineage>
</organism>
<dbReference type="EMBL" id="LFVZ01000006">
    <property type="protein sequence ID" value="KTW28973.1"/>
    <property type="molecule type" value="Genomic_DNA"/>
</dbReference>
<gene>
    <name evidence="1" type="ORF">T552_01604</name>
</gene>
<dbReference type="Proteomes" id="UP000054454">
    <property type="component" value="Unassembled WGS sequence"/>
</dbReference>
<comment type="caution">
    <text evidence="1">The sequence shown here is derived from an EMBL/GenBank/DDBJ whole genome shotgun (WGS) entry which is preliminary data.</text>
</comment>
<dbReference type="RefSeq" id="XP_018226340.1">
    <property type="nucleotide sequence ID" value="XM_018370182.1"/>
</dbReference>
<dbReference type="AlphaFoldDB" id="A0A0W4ZKR0"/>
<dbReference type="VEuPathDB" id="FungiDB:T552_01604"/>
<reference evidence="2" key="1">
    <citation type="journal article" date="2016" name="Nat. Commun.">
        <title>Genome analysis of three Pneumocystis species reveals adaptation mechanisms to life exclusively in mammalian hosts.</title>
        <authorList>
            <person name="Ma L."/>
            <person name="Chen Z."/>
            <person name="Huang D.W."/>
            <person name="Kutty G."/>
            <person name="Ishihara M."/>
            <person name="Wang H."/>
            <person name="Abouelleil A."/>
            <person name="Bishop L."/>
            <person name="Davey E."/>
            <person name="Deng R."/>
            <person name="Deng X."/>
            <person name="Fan L."/>
            <person name="Fantoni G."/>
            <person name="Fitzgerald M."/>
            <person name="Gogineni E."/>
            <person name="Goldberg J.M."/>
            <person name="Handley G."/>
            <person name="Hu X."/>
            <person name="Huber C."/>
            <person name="Jiao X."/>
            <person name="Jones K."/>
            <person name="Levin J.Z."/>
            <person name="Liu Y."/>
            <person name="Macdonald P."/>
            <person name="Melnikov A."/>
            <person name="Raley C."/>
            <person name="Sassi M."/>
            <person name="Sherman B.T."/>
            <person name="Song X."/>
            <person name="Sykes S."/>
            <person name="Tran B."/>
            <person name="Walsh L."/>
            <person name="Xia Y."/>
            <person name="Yang J."/>
            <person name="Young S."/>
            <person name="Zeng Q."/>
            <person name="Zheng X."/>
            <person name="Stephens R."/>
            <person name="Nusbaum C."/>
            <person name="Birren B.W."/>
            <person name="Azadi P."/>
            <person name="Lempicki R.A."/>
            <person name="Cuomo C.A."/>
            <person name="Kovacs J.A."/>
        </authorList>
    </citation>
    <scope>NUCLEOTIDE SEQUENCE [LARGE SCALE GENOMIC DNA]</scope>
    <source>
        <strain evidence="2">B80</strain>
    </source>
</reference>
<evidence type="ECO:0000313" key="1">
    <source>
        <dbReference type="EMBL" id="KTW28973.1"/>
    </source>
</evidence>
<dbReference type="GeneID" id="28936385"/>